<feature type="non-terminal residue" evidence="1">
    <location>
        <position position="316"/>
    </location>
</feature>
<comment type="caution">
    <text evidence="1">The sequence shown here is derived from an EMBL/GenBank/DDBJ whole genome shotgun (WGS) entry which is preliminary data.</text>
</comment>
<feature type="non-terminal residue" evidence="1">
    <location>
        <position position="1"/>
    </location>
</feature>
<proteinExistence type="predicted"/>
<sequence length="316" mass="36446">SQNVAKPVKRKSQTSISQYLYRPLANNIQQQFEQHLIRGTVVNGLPFKWIQDDDIVAAFKLVNPAIQLLSRHILSRSILKKENLAIKNISVIGIVSDSAEENVKSQKELRTQYTNIAFLPCFAHQANLCVGDIFKSSERYREVSNQAIKITTYALTSPCVTRWNSFYNSFHSILKSKGALTVILTILYYITNMENSANLDDKKFPSDIANIINDSIFWNNLKELDEILLPFCVSLNKLQCKSAHLYDIMHAYAWIVDTSQKQDNSLFRSHILLHLKRQPENILLELEDFLANNSLFDTIPFNQFHDNIIKYWSFVK</sequence>
<dbReference type="EMBL" id="CAJVQB010056275">
    <property type="protein sequence ID" value="CAG8837612.1"/>
    <property type="molecule type" value="Genomic_DNA"/>
</dbReference>
<gene>
    <name evidence="1" type="ORF">GMARGA_LOCUS33579</name>
</gene>
<dbReference type="Proteomes" id="UP000789901">
    <property type="component" value="Unassembled WGS sequence"/>
</dbReference>
<reference evidence="1 2" key="1">
    <citation type="submission" date="2021-06" db="EMBL/GenBank/DDBJ databases">
        <authorList>
            <person name="Kallberg Y."/>
            <person name="Tangrot J."/>
            <person name="Rosling A."/>
        </authorList>
    </citation>
    <scope>NUCLEOTIDE SEQUENCE [LARGE SCALE GENOMIC DNA]</scope>
    <source>
        <strain evidence="1 2">120-4 pot B 10/14</strain>
    </source>
</reference>
<name>A0ABN7WPL4_GIGMA</name>
<protein>
    <submittedName>
        <fullName evidence="1">43211_t:CDS:1</fullName>
    </submittedName>
</protein>
<keyword evidence="2" id="KW-1185">Reference proteome</keyword>
<accession>A0ABN7WPL4</accession>
<dbReference type="SUPFAM" id="SSF53098">
    <property type="entry name" value="Ribonuclease H-like"/>
    <property type="match status" value="1"/>
</dbReference>
<dbReference type="InterPro" id="IPR012337">
    <property type="entry name" value="RNaseH-like_sf"/>
</dbReference>
<organism evidence="1 2">
    <name type="scientific">Gigaspora margarita</name>
    <dbReference type="NCBI Taxonomy" id="4874"/>
    <lineage>
        <taxon>Eukaryota</taxon>
        <taxon>Fungi</taxon>
        <taxon>Fungi incertae sedis</taxon>
        <taxon>Mucoromycota</taxon>
        <taxon>Glomeromycotina</taxon>
        <taxon>Glomeromycetes</taxon>
        <taxon>Diversisporales</taxon>
        <taxon>Gigasporaceae</taxon>
        <taxon>Gigaspora</taxon>
    </lineage>
</organism>
<evidence type="ECO:0000313" key="1">
    <source>
        <dbReference type="EMBL" id="CAG8837612.1"/>
    </source>
</evidence>
<evidence type="ECO:0000313" key="2">
    <source>
        <dbReference type="Proteomes" id="UP000789901"/>
    </source>
</evidence>